<dbReference type="Proteomes" id="UP000177026">
    <property type="component" value="Unassembled WGS sequence"/>
</dbReference>
<dbReference type="SUPFAM" id="SSF56281">
    <property type="entry name" value="Metallo-hydrolase/oxidoreductase"/>
    <property type="match status" value="1"/>
</dbReference>
<dbReference type="EMBL" id="MFZI01000003">
    <property type="protein sequence ID" value="OGK22227.1"/>
    <property type="molecule type" value="Genomic_DNA"/>
</dbReference>
<dbReference type="InterPro" id="IPR036866">
    <property type="entry name" value="RibonucZ/Hydroxyglut_hydro"/>
</dbReference>
<reference evidence="1 2" key="1">
    <citation type="journal article" date="2016" name="Nat. Commun.">
        <title>Thousands of microbial genomes shed light on interconnected biogeochemical processes in an aquifer system.</title>
        <authorList>
            <person name="Anantharaman K."/>
            <person name="Brown C.T."/>
            <person name="Hug L.A."/>
            <person name="Sharon I."/>
            <person name="Castelle C.J."/>
            <person name="Probst A.J."/>
            <person name="Thomas B.C."/>
            <person name="Singh A."/>
            <person name="Wilkins M.J."/>
            <person name="Karaoz U."/>
            <person name="Brodie E.L."/>
            <person name="Williams K.H."/>
            <person name="Hubbard S.S."/>
            <person name="Banfield J.F."/>
        </authorList>
    </citation>
    <scope>NUCLEOTIDE SEQUENCE [LARGE SCALE GENOMIC DNA]</scope>
</reference>
<protein>
    <recommendedName>
        <fullName evidence="3">Lactamase</fullName>
    </recommendedName>
</protein>
<dbReference type="AlphaFoldDB" id="A0A1F7GT80"/>
<name>A0A1F7GT80_9BACT</name>
<dbReference type="PANTHER" id="PTHR42967">
    <property type="entry name" value="METAL DEPENDENT HYDROLASE"/>
    <property type="match status" value="1"/>
</dbReference>
<dbReference type="Gene3D" id="3.60.15.10">
    <property type="entry name" value="Ribonuclease Z/Hydroxyacylglutathione hydrolase-like"/>
    <property type="match status" value="1"/>
</dbReference>
<sequence>MDIKYFGHSAFFLRSKDAKVVTDPFDPKMTGIKFPKTEADIVTISHQHEDHNYKEGISGTPLFIEMPGEYEKNGVRVTGFQTYHDKKKGEERGENVAYKIEADGISLLHCGDLGIVWEDSFIDQLGEINVLMVPVGGVYTIDANEAIELVKKIEPSLVIPMHYKTAMHSKDAAISPVDEFLKKMAVEAVSPTPKLTIKKEDLLDEMKTVVMEISN</sequence>
<comment type="caution">
    <text evidence="1">The sequence shown here is derived from an EMBL/GenBank/DDBJ whole genome shotgun (WGS) entry which is preliminary data.</text>
</comment>
<dbReference type="Pfam" id="PF13483">
    <property type="entry name" value="Lactamase_B_3"/>
    <property type="match status" value="1"/>
</dbReference>
<dbReference type="PANTHER" id="PTHR42967:SF1">
    <property type="entry name" value="MBL FOLD METALLO-HYDROLASE"/>
    <property type="match status" value="1"/>
</dbReference>
<evidence type="ECO:0008006" key="3">
    <source>
        <dbReference type="Google" id="ProtNLM"/>
    </source>
</evidence>
<organism evidence="1 2">
    <name type="scientific">Candidatus Roizmanbacteria bacterium RIFCSPHIGHO2_01_FULL_39_8</name>
    <dbReference type="NCBI Taxonomy" id="1802033"/>
    <lineage>
        <taxon>Bacteria</taxon>
        <taxon>Candidatus Roizmaniibacteriota</taxon>
    </lineage>
</organism>
<evidence type="ECO:0000313" key="2">
    <source>
        <dbReference type="Proteomes" id="UP000177026"/>
    </source>
</evidence>
<gene>
    <name evidence="1" type="ORF">A2866_06205</name>
</gene>
<evidence type="ECO:0000313" key="1">
    <source>
        <dbReference type="EMBL" id="OGK22227.1"/>
    </source>
</evidence>
<accession>A0A1F7GT80</accession>
<proteinExistence type="predicted"/>